<dbReference type="GO" id="GO:0008137">
    <property type="term" value="F:NADH dehydrogenase (ubiquinone) activity"/>
    <property type="evidence" value="ECO:0007669"/>
    <property type="project" value="InterPro"/>
</dbReference>
<comment type="similarity">
    <text evidence="3">Belongs to the complex I subunit 4 family.</text>
</comment>
<comment type="subcellular location">
    <subcellularLocation>
        <location evidence="2">Endomembrane system</location>
        <topology evidence="2">Multi-pass membrane protein</topology>
    </subcellularLocation>
    <subcellularLocation>
        <location evidence="7">Membrane</location>
        <topology evidence="7">Multi-pass membrane protein</topology>
    </subcellularLocation>
</comment>
<keyword evidence="6 8" id="KW-0472">Membrane</keyword>
<accession>A0A1H8BCW1</accession>
<evidence type="ECO:0000256" key="5">
    <source>
        <dbReference type="ARBA" id="ARBA00022989"/>
    </source>
</evidence>
<feature type="transmembrane region" description="Helical" evidence="8">
    <location>
        <begin position="374"/>
        <end position="395"/>
    </location>
</feature>
<keyword evidence="12" id="KW-1185">Reference proteome</keyword>
<feature type="transmembrane region" description="Helical" evidence="8">
    <location>
        <begin position="454"/>
        <end position="474"/>
    </location>
</feature>
<evidence type="ECO:0000313" key="12">
    <source>
        <dbReference type="Proteomes" id="UP000199372"/>
    </source>
</evidence>
<dbReference type="Pfam" id="PF00361">
    <property type="entry name" value="Proton_antipo_M"/>
    <property type="match status" value="1"/>
</dbReference>
<dbReference type="GO" id="GO:0003954">
    <property type="term" value="F:NADH dehydrogenase activity"/>
    <property type="evidence" value="ECO:0007669"/>
    <property type="project" value="TreeGrafter"/>
</dbReference>
<sequence length="490" mass="51308">MLTLAVLIPLLAAAVLALAPVGAGAARWTATGAPALSLLALIAVWAGGGEGFRAVAEAPWIPTLGIAWRVGVDGMSLALALMSALIFVAASAWPMEVHHPRSYYAWMAFLAGVSIGLFVTLDLIVFYVFFDLSLVGMYFLIGRWGHGEAQHAALKFFIYTLAGSLLILIGIIVLALNMPQMTFDMRAIIDSPPLAAAGMVPGLIFLAFVVGFGIKTPVFPVHTWLPPAHVNAPGPASAILAGVLLKMGTYGLIRMPMQMMPETFARWALPLAVVGVISILWGSIVAFAQDNLKRRIAYTSVNHMGYTVLGIAVAGSALGSEAARQMALTGAVVEMIAHGLITGALFLVAGAVWQRAGDYHLPNFGGLAGPAPRLTGAATLAAFASLGLPGLAGFVAELHIFLGTFAVYPWLGAIGLLGILITAALFLRMIRQMFFGDMPKERAGFTDLTGTETALLAGLLALVVLIGIWPAWLLELIDAAALIPVLGPGG</sequence>
<dbReference type="Proteomes" id="UP000199372">
    <property type="component" value="Unassembled WGS sequence"/>
</dbReference>
<feature type="transmembrane region" description="Helical" evidence="8">
    <location>
        <begin position="156"/>
        <end position="176"/>
    </location>
</feature>
<dbReference type="PANTHER" id="PTHR43507">
    <property type="entry name" value="NADH-UBIQUINONE OXIDOREDUCTASE CHAIN 4"/>
    <property type="match status" value="1"/>
</dbReference>
<proteinExistence type="inferred from homology"/>
<dbReference type="InterPro" id="IPR003918">
    <property type="entry name" value="NADH_UbQ_OxRdtase"/>
</dbReference>
<feature type="transmembrane region" description="Helical" evidence="8">
    <location>
        <begin position="234"/>
        <end position="253"/>
    </location>
</feature>
<gene>
    <name evidence="11" type="ORF">SAMN04488011_101531</name>
</gene>
<dbReference type="GO" id="GO:0015990">
    <property type="term" value="P:electron transport coupled proton transport"/>
    <property type="evidence" value="ECO:0007669"/>
    <property type="project" value="TreeGrafter"/>
</dbReference>
<dbReference type="InterPro" id="IPR001750">
    <property type="entry name" value="ND/Mrp_TM"/>
</dbReference>
<dbReference type="RefSeq" id="WP_091843970.1">
    <property type="nucleotide sequence ID" value="NZ_FOCM01000001.1"/>
</dbReference>
<feature type="transmembrane region" description="Helical" evidence="8">
    <location>
        <begin position="265"/>
        <end position="284"/>
    </location>
</feature>
<feature type="transmembrane region" description="Helical" evidence="8">
    <location>
        <begin position="335"/>
        <end position="354"/>
    </location>
</feature>
<dbReference type="InterPro" id="IPR010227">
    <property type="entry name" value="NADH_Q_OxRdtase_chainM/4"/>
</dbReference>
<evidence type="ECO:0000256" key="7">
    <source>
        <dbReference type="RuleBase" id="RU000320"/>
    </source>
</evidence>
<dbReference type="GO" id="GO:0016020">
    <property type="term" value="C:membrane"/>
    <property type="evidence" value="ECO:0007669"/>
    <property type="project" value="UniProtKB-SubCell"/>
</dbReference>
<evidence type="ECO:0000256" key="2">
    <source>
        <dbReference type="ARBA" id="ARBA00004127"/>
    </source>
</evidence>
<feature type="transmembrane region" description="Helical" evidence="8">
    <location>
        <begin position="101"/>
        <end position="119"/>
    </location>
</feature>
<evidence type="ECO:0000256" key="9">
    <source>
        <dbReference type="SAM" id="SignalP"/>
    </source>
</evidence>
<dbReference type="PRINTS" id="PR01437">
    <property type="entry name" value="NUOXDRDTASE4"/>
</dbReference>
<evidence type="ECO:0000313" key="11">
    <source>
        <dbReference type="EMBL" id="SEM80289.1"/>
    </source>
</evidence>
<feature type="domain" description="NADH:quinone oxidoreductase/Mrp antiporter transmembrane" evidence="10">
    <location>
        <begin position="122"/>
        <end position="421"/>
    </location>
</feature>
<dbReference type="GO" id="GO:0048039">
    <property type="term" value="F:ubiquinone binding"/>
    <property type="evidence" value="ECO:0007669"/>
    <property type="project" value="TreeGrafter"/>
</dbReference>
<feature type="chain" id="PRO_5011651539" evidence="9">
    <location>
        <begin position="26"/>
        <end position="490"/>
    </location>
</feature>
<dbReference type="AlphaFoldDB" id="A0A1H8BCW1"/>
<keyword evidence="5 8" id="KW-1133">Transmembrane helix</keyword>
<evidence type="ECO:0000256" key="6">
    <source>
        <dbReference type="ARBA" id="ARBA00023136"/>
    </source>
</evidence>
<feature type="signal peptide" evidence="9">
    <location>
        <begin position="1"/>
        <end position="25"/>
    </location>
</feature>
<name>A0A1H8BCW1_9RHOB</name>
<dbReference type="EMBL" id="FOCM01000001">
    <property type="protein sequence ID" value="SEM80289.1"/>
    <property type="molecule type" value="Genomic_DNA"/>
</dbReference>
<keyword evidence="4 7" id="KW-0812">Transmembrane</keyword>
<dbReference type="GO" id="GO:0012505">
    <property type="term" value="C:endomembrane system"/>
    <property type="evidence" value="ECO:0007669"/>
    <property type="project" value="UniProtKB-SubCell"/>
</dbReference>
<feature type="transmembrane region" description="Helical" evidence="8">
    <location>
        <begin position="407"/>
        <end position="430"/>
    </location>
</feature>
<evidence type="ECO:0000256" key="3">
    <source>
        <dbReference type="ARBA" id="ARBA00009025"/>
    </source>
</evidence>
<evidence type="ECO:0000259" key="10">
    <source>
        <dbReference type="Pfam" id="PF00361"/>
    </source>
</evidence>
<keyword evidence="9" id="KW-0732">Signal</keyword>
<feature type="transmembrane region" description="Helical" evidence="8">
    <location>
        <begin position="196"/>
        <end position="214"/>
    </location>
</feature>
<dbReference type="OrthoDB" id="9768329at2"/>
<reference evidence="12" key="1">
    <citation type="submission" date="2016-10" db="EMBL/GenBank/DDBJ databases">
        <authorList>
            <person name="Varghese N."/>
            <person name="Submissions S."/>
        </authorList>
    </citation>
    <scope>NUCLEOTIDE SEQUENCE [LARGE SCALE GENOMIC DNA]</scope>
    <source>
        <strain evidence="12">DSM 26893</strain>
    </source>
</reference>
<comment type="function">
    <text evidence="1">NDH-1 shuttles electrons from NADH, via FMN and iron-sulfur (Fe-S) centers, to quinones in the respiratory chain. The immediate electron acceptor for the enzyme in this species is believed to be ubiquinone. Couples the redox reaction to proton translocation (for every two electrons transferred, four hydrogen ions are translocated across the cytoplasmic membrane), and thus conserves the redox energy in a proton gradient.</text>
</comment>
<evidence type="ECO:0000256" key="8">
    <source>
        <dbReference type="SAM" id="Phobius"/>
    </source>
</evidence>
<evidence type="ECO:0000256" key="4">
    <source>
        <dbReference type="ARBA" id="ARBA00022692"/>
    </source>
</evidence>
<dbReference type="PANTHER" id="PTHR43507:SF1">
    <property type="entry name" value="NADH-UBIQUINONE OXIDOREDUCTASE CHAIN 4"/>
    <property type="match status" value="1"/>
</dbReference>
<dbReference type="GO" id="GO:0042773">
    <property type="term" value="P:ATP synthesis coupled electron transport"/>
    <property type="evidence" value="ECO:0007669"/>
    <property type="project" value="InterPro"/>
</dbReference>
<dbReference type="NCBIfam" id="TIGR01972">
    <property type="entry name" value="NDH_I_M"/>
    <property type="match status" value="1"/>
</dbReference>
<organism evidence="11 12">
    <name type="scientific">Palleronia pelagia</name>
    <dbReference type="NCBI Taxonomy" id="387096"/>
    <lineage>
        <taxon>Bacteria</taxon>
        <taxon>Pseudomonadati</taxon>
        <taxon>Pseudomonadota</taxon>
        <taxon>Alphaproteobacteria</taxon>
        <taxon>Rhodobacterales</taxon>
        <taxon>Roseobacteraceae</taxon>
        <taxon>Palleronia</taxon>
    </lineage>
</organism>
<protein>
    <submittedName>
        <fullName evidence="11">NADH dehydrogenase subunit M</fullName>
    </submittedName>
</protein>
<feature type="transmembrane region" description="Helical" evidence="8">
    <location>
        <begin position="35"/>
        <end position="56"/>
    </location>
</feature>
<feature type="transmembrane region" description="Helical" evidence="8">
    <location>
        <begin position="304"/>
        <end position="323"/>
    </location>
</feature>
<evidence type="ECO:0000256" key="1">
    <source>
        <dbReference type="ARBA" id="ARBA00002378"/>
    </source>
</evidence>